<comment type="similarity">
    <text evidence="5">Belongs to the ARTD/PARP family.</text>
</comment>
<accession>A0AAN7PP29</accession>
<evidence type="ECO:0000313" key="8">
    <source>
        <dbReference type="EMBL" id="KAK4872212.1"/>
    </source>
</evidence>
<evidence type="ECO:0000256" key="4">
    <source>
        <dbReference type="ARBA" id="ARBA00023027"/>
    </source>
</evidence>
<sequence length="314" mass="36623">MDFENKNNTHTEEVQTNFSQSQSHTKTITKILYENFYGCDMLLCLFITALQSYRVDRCLRPFPSMYIKDSHKDIDHLRSICESIPSLDKILKTPQMCSNEILNFLVWLFCQKDQPSLHKVTYNKVNVPSPLKQSLQPHYIYEVIYPQKAEEIWQKRKNTRRSFLAYHGSQLDNFYSILKVGLQHHLSIGKELLFGKGIYLTTEITISMPYAPFGVTWSKTCLSDKISVIAVCEVIDDVDKVKCKDVNFKERAVNQDSISGNIPEKYFVITDSDMIRLKDYNLTKIRGQKRNRYLMELIRMTGTALSGEKQIRHH</sequence>
<evidence type="ECO:0000259" key="6">
    <source>
        <dbReference type="Pfam" id="PF00644"/>
    </source>
</evidence>
<evidence type="ECO:0000256" key="3">
    <source>
        <dbReference type="ARBA" id="ARBA00022695"/>
    </source>
</evidence>
<evidence type="ECO:0000259" key="7">
    <source>
        <dbReference type="Pfam" id="PF18084"/>
    </source>
</evidence>
<protein>
    <recommendedName>
        <fullName evidence="10">Poly [ADP-ribose] polymerase</fullName>
    </recommendedName>
</protein>
<evidence type="ECO:0000256" key="5">
    <source>
        <dbReference type="ARBA" id="ARBA00024347"/>
    </source>
</evidence>
<dbReference type="Pfam" id="PF18084">
    <property type="entry name" value="ARTD15_N"/>
    <property type="match status" value="1"/>
</dbReference>
<keyword evidence="2" id="KW-0808">Transferase</keyword>
<feature type="domain" description="PARP16 N-terminal" evidence="7">
    <location>
        <begin position="32"/>
        <end position="109"/>
    </location>
</feature>
<dbReference type="Gene3D" id="3.90.228.10">
    <property type="match status" value="1"/>
</dbReference>
<feature type="domain" description="PARP catalytic" evidence="6">
    <location>
        <begin position="147"/>
        <end position="233"/>
    </location>
</feature>
<evidence type="ECO:0000256" key="1">
    <source>
        <dbReference type="ARBA" id="ARBA00022676"/>
    </source>
</evidence>
<evidence type="ECO:0000256" key="2">
    <source>
        <dbReference type="ARBA" id="ARBA00022679"/>
    </source>
</evidence>
<evidence type="ECO:0008006" key="10">
    <source>
        <dbReference type="Google" id="ProtNLM"/>
    </source>
</evidence>
<dbReference type="GO" id="GO:0003950">
    <property type="term" value="F:NAD+ poly-ADP-ribosyltransferase activity"/>
    <property type="evidence" value="ECO:0007669"/>
    <property type="project" value="InterPro"/>
</dbReference>
<dbReference type="Proteomes" id="UP001353858">
    <property type="component" value="Unassembled WGS sequence"/>
</dbReference>
<dbReference type="Pfam" id="PF00644">
    <property type="entry name" value="PARP"/>
    <property type="match status" value="1"/>
</dbReference>
<keyword evidence="4" id="KW-0520">NAD</keyword>
<reference evidence="9" key="1">
    <citation type="submission" date="2023-01" db="EMBL/GenBank/DDBJ databases">
        <title>Key to firefly adult light organ development and bioluminescence: homeobox transcription factors regulate luciferase expression and transportation to peroxisome.</title>
        <authorList>
            <person name="Fu X."/>
        </authorList>
    </citation>
    <scope>NUCLEOTIDE SEQUENCE [LARGE SCALE GENOMIC DNA]</scope>
</reference>
<dbReference type="PANTHER" id="PTHR21328">
    <property type="entry name" value="POLY ADP-RIBOSE POLYMERASE FAMILY, MEMBER PARP"/>
    <property type="match status" value="1"/>
</dbReference>
<keyword evidence="3" id="KW-0548">Nucleotidyltransferase</keyword>
<organism evidence="8 9">
    <name type="scientific">Aquatica leii</name>
    <dbReference type="NCBI Taxonomy" id="1421715"/>
    <lineage>
        <taxon>Eukaryota</taxon>
        <taxon>Metazoa</taxon>
        <taxon>Ecdysozoa</taxon>
        <taxon>Arthropoda</taxon>
        <taxon>Hexapoda</taxon>
        <taxon>Insecta</taxon>
        <taxon>Pterygota</taxon>
        <taxon>Neoptera</taxon>
        <taxon>Endopterygota</taxon>
        <taxon>Coleoptera</taxon>
        <taxon>Polyphaga</taxon>
        <taxon>Elateriformia</taxon>
        <taxon>Elateroidea</taxon>
        <taxon>Lampyridae</taxon>
        <taxon>Luciolinae</taxon>
        <taxon>Aquatica</taxon>
    </lineage>
</organism>
<keyword evidence="9" id="KW-1185">Reference proteome</keyword>
<dbReference type="GO" id="GO:0016779">
    <property type="term" value="F:nucleotidyltransferase activity"/>
    <property type="evidence" value="ECO:0007669"/>
    <property type="project" value="UniProtKB-KW"/>
</dbReference>
<dbReference type="SUPFAM" id="SSF56399">
    <property type="entry name" value="ADP-ribosylation"/>
    <property type="match status" value="1"/>
</dbReference>
<keyword evidence="1" id="KW-0328">Glycosyltransferase</keyword>
<dbReference type="InterPro" id="IPR051838">
    <property type="entry name" value="ARTD_PARP"/>
</dbReference>
<name>A0AAN7PP29_9COLE</name>
<evidence type="ECO:0000313" key="9">
    <source>
        <dbReference type="Proteomes" id="UP001353858"/>
    </source>
</evidence>
<proteinExistence type="inferred from homology"/>
<dbReference type="EMBL" id="JARPUR010000008">
    <property type="protein sequence ID" value="KAK4872212.1"/>
    <property type="molecule type" value="Genomic_DNA"/>
</dbReference>
<dbReference type="AlphaFoldDB" id="A0AAN7PP29"/>
<dbReference type="InterPro" id="IPR041400">
    <property type="entry name" value="PARP16_N"/>
</dbReference>
<comment type="caution">
    <text evidence="8">The sequence shown here is derived from an EMBL/GenBank/DDBJ whole genome shotgun (WGS) entry which is preliminary data.</text>
</comment>
<gene>
    <name evidence="8" type="ORF">RN001_016336</name>
</gene>
<dbReference type="InterPro" id="IPR012317">
    <property type="entry name" value="Poly(ADP-ribose)pol_cat_dom"/>
</dbReference>